<dbReference type="GO" id="GO:0003677">
    <property type="term" value="F:DNA binding"/>
    <property type="evidence" value="ECO:0007669"/>
    <property type="project" value="InterPro"/>
</dbReference>
<evidence type="ECO:0000259" key="2">
    <source>
        <dbReference type="Pfam" id="PF02371"/>
    </source>
</evidence>
<dbReference type="Pfam" id="PF01548">
    <property type="entry name" value="DEDD_Tnp_IS110"/>
    <property type="match status" value="1"/>
</dbReference>
<evidence type="ECO:0000313" key="3">
    <source>
        <dbReference type="EMBL" id="NWE92600.1"/>
    </source>
</evidence>
<gene>
    <name evidence="3" type="ORF">HX893_31215</name>
</gene>
<proteinExistence type="predicted"/>
<name>A0A7Y8G875_9PSED</name>
<feature type="domain" description="Transposase IS116/IS110/IS902 C-terminal" evidence="2">
    <location>
        <begin position="186"/>
        <end position="268"/>
    </location>
</feature>
<dbReference type="Pfam" id="PF02371">
    <property type="entry name" value="Transposase_20"/>
    <property type="match status" value="1"/>
</dbReference>
<dbReference type="InterPro" id="IPR003346">
    <property type="entry name" value="Transposase_20"/>
</dbReference>
<sequence length="307" mass="34126">MFAGIDVSKDDLEVRLNSQVEGMNCPNTAAGFARLIRWLKIYHVSRVVLEATGGYERQVMKALQAADLDVVRINPNRARSFARALGLQAKTDPIDAKLLAQFAATINPLKSQPTSPEQDDLRALVHQRENFVQQRSDDERRVKTASSDAVKALLKSHIDYLAKVIASVDIQIRQSAENLNQKRVSQLCSVKGIGLITAASLMAYLPELGSVGRREIAALSGLAPYNNDSGKHKGKRYICGGRFSVRRSLYMACWSVIRFQPEFNARYKALRDKGKCAKVALIACMRVLLIRLNAMIRDGSEWSDHVA</sequence>
<dbReference type="InterPro" id="IPR047650">
    <property type="entry name" value="Transpos_IS110"/>
</dbReference>
<dbReference type="InterPro" id="IPR002525">
    <property type="entry name" value="Transp_IS110-like_N"/>
</dbReference>
<evidence type="ECO:0000259" key="1">
    <source>
        <dbReference type="Pfam" id="PF01548"/>
    </source>
</evidence>
<dbReference type="GO" id="GO:0004803">
    <property type="term" value="F:transposase activity"/>
    <property type="evidence" value="ECO:0007669"/>
    <property type="project" value="InterPro"/>
</dbReference>
<dbReference type="GO" id="GO:0006313">
    <property type="term" value="P:DNA transposition"/>
    <property type="evidence" value="ECO:0007669"/>
    <property type="project" value="InterPro"/>
</dbReference>
<dbReference type="PANTHER" id="PTHR33055">
    <property type="entry name" value="TRANSPOSASE FOR INSERTION SEQUENCE ELEMENT IS1111A"/>
    <property type="match status" value="1"/>
</dbReference>
<accession>A0A7Y8G875</accession>
<dbReference type="PANTHER" id="PTHR33055:SF13">
    <property type="entry name" value="TRANSPOSASE"/>
    <property type="match status" value="1"/>
</dbReference>
<dbReference type="AlphaFoldDB" id="A0A7Y8G875"/>
<dbReference type="EMBL" id="JACASD010000111">
    <property type="protein sequence ID" value="NWE92600.1"/>
    <property type="molecule type" value="Genomic_DNA"/>
</dbReference>
<feature type="domain" description="Transposase IS110-like N-terminal" evidence="1">
    <location>
        <begin position="3"/>
        <end position="143"/>
    </location>
</feature>
<reference evidence="3 4" key="1">
    <citation type="submission" date="2020-04" db="EMBL/GenBank/DDBJ databases">
        <title>Molecular characterization of pseudomonads from Agaricus bisporus reveal novel blotch 2 pathogens in Western Europe.</title>
        <authorList>
            <person name="Taparia T."/>
            <person name="Krijger M."/>
            <person name="Haynes E."/>
            <person name="Elpinstone J.G."/>
            <person name="Noble R."/>
            <person name="Van Der Wolf J."/>
        </authorList>
    </citation>
    <scope>NUCLEOTIDE SEQUENCE [LARGE SCALE GENOMIC DNA]</scope>
    <source>
        <strain evidence="3 4">P8021</strain>
    </source>
</reference>
<evidence type="ECO:0000313" key="4">
    <source>
        <dbReference type="Proteomes" id="UP000585226"/>
    </source>
</evidence>
<organism evidence="3 4">
    <name type="scientific">Pseudomonas reactans</name>
    <dbReference type="NCBI Taxonomy" id="117680"/>
    <lineage>
        <taxon>Bacteria</taxon>
        <taxon>Pseudomonadati</taxon>
        <taxon>Pseudomonadota</taxon>
        <taxon>Gammaproteobacteria</taxon>
        <taxon>Pseudomonadales</taxon>
        <taxon>Pseudomonadaceae</taxon>
        <taxon>Pseudomonas</taxon>
    </lineage>
</organism>
<dbReference type="Proteomes" id="UP000585226">
    <property type="component" value="Unassembled WGS sequence"/>
</dbReference>
<comment type="caution">
    <text evidence="3">The sequence shown here is derived from an EMBL/GenBank/DDBJ whole genome shotgun (WGS) entry which is preliminary data.</text>
</comment>
<protein>
    <submittedName>
        <fullName evidence="3">Transposase</fullName>
    </submittedName>
</protein>